<evidence type="ECO:0000313" key="4">
    <source>
        <dbReference type="Proteomes" id="UP000622552"/>
    </source>
</evidence>
<evidence type="ECO:0008006" key="5">
    <source>
        <dbReference type="Google" id="ProtNLM"/>
    </source>
</evidence>
<name>A0A8J7GHB2_9ACTN</name>
<evidence type="ECO:0000259" key="1">
    <source>
        <dbReference type="Pfam" id="PF13280"/>
    </source>
</evidence>
<comment type="caution">
    <text evidence="3">The sequence shown here is derived from an EMBL/GenBank/DDBJ whole genome shotgun (WGS) entry which is preliminary data.</text>
</comment>
<feature type="domain" description="WYL" evidence="1">
    <location>
        <begin position="696"/>
        <end position="758"/>
    </location>
</feature>
<protein>
    <recommendedName>
        <fullName evidence="5">Helicase XPB/Ssl2 N-terminal domain-containing protein</fullName>
    </recommendedName>
</protein>
<proteinExistence type="predicted"/>
<reference evidence="3" key="1">
    <citation type="submission" date="2020-11" db="EMBL/GenBank/DDBJ databases">
        <title>Sequencing the genomes of 1000 actinobacteria strains.</title>
        <authorList>
            <person name="Klenk H.-P."/>
        </authorList>
    </citation>
    <scope>NUCLEOTIDE SEQUENCE</scope>
    <source>
        <strain evidence="3">DSM 45356</strain>
    </source>
</reference>
<dbReference type="Pfam" id="PF13280">
    <property type="entry name" value="WYL"/>
    <property type="match status" value="1"/>
</dbReference>
<feature type="domain" description="Helicase XPB/Ssl2 N-terminal" evidence="2">
    <location>
        <begin position="483"/>
        <end position="602"/>
    </location>
</feature>
<evidence type="ECO:0000313" key="3">
    <source>
        <dbReference type="EMBL" id="MBG6139104.1"/>
    </source>
</evidence>
<accession>A0A8J7GHB2</accession>
<dbReference type="PROSITE" id="PS52050">
    <property type="entry name" value="WYL"/>
    <property type="match status" value="1"/>
</dbReference>
<sequence length="760" mass="79908">MSLADHLRALPDEALAGLLRARPDLTVPLPGDLSALANRAQTRLSVARALEALDLFTLEVLDALRLLGAAPAGTATHGTASLDAVLTVTAPYVTETRAAVDRLRALLLVHGPDTALRPVSVLDEVCSAYPAGLGRPAADLGDTAATELAADPAALRRTIMSAPPEARAVLDTLAAGPPVGSLTEARQDRTDDSPVRWLLNRRLLVPISDDAVELPREVGLLLRRDEGPLGQLHPTPPVLPTRKRGGAVDQAGAGQAIEVVRLVEVLVNDLPAPILKAGGLSARDLRRVARTAAVDEGTAGLLLEVAYSAGLIGVLDNGTGGAHWLPTAVFDTWLAAGLAERWQILAEAWLRMPRQAALIGTRDERDRPMNALSGELARSGAPALRAAVLAMLTELPAGTGAEAEDVLAVLRWRSPRRFTRPTLLAAALSEAATLGLTAMGALTGYGRALLAPESVDDPLGVLDREPGSVMILAALLPAPVDQVLLQADLTIVVPGPPSTGLAAELAAVAVRESPSVYRVSVDSLRRALDAGYAATDLHALFARRSTTPVPQALTYLVDDVSRKHGGLRAGSASAYLRSEDEALLAELAADRRLSGLAFRRLAPTVLVSPYQIARVIDALRDTGYSPVPEDATGAVLLTRAAPRRAPTAGFDRSSGQPLELPEAYLAGIVEELRIGDARARAARKAPVVVSGTIDDALAVLRDAIRDRVAVWVGYIDPHGSTISRLVRPMSIGAGYLRAEDERSETLHTFALARITSATLA</sequence>
<dbReference type="AlphaFoldDB" id="A0A8J7GHB2"/>
<keyword evidence="4" id="KW-1185">Reference proteome</keyword>
<dbReference type="EMBL" id="JADOUF010000001">
    <property type="protein sequence ID" value="MBG6139104.1"/>
    <property type="molecule type" value="Genomic_DNA"/>
</dbReference>
<organism evidence="3 4">
    <name type="scientific">Longispora fulva</name>
    <dbReference type="NCBI Taxonomy" id="619741"/>
    <lineage>
        <taxon>Bacteria</taxon>
        <taxon>Bacillati</taxon>
        <taxon>Actinomycetota</taxon>
        <taxon>Actinomycetes</taxon>
        <taxon>Micromonosporales</taxon>
        <taxon>Micromonosporaceae</taxon>
        <taxon>Longispora</taxon>
    </lineage>
</organism>
<dbReference type="Proteomes" id="UP000622552">
    <property type="component" value="Unassembled WGS sequence"/>
</dbReference>
<gene>
    <name evidence="3" type="ORF">IW245_005298</name>
</gene>
<evidence type="ECO:0000259" key="2">
    <source>
        <dbReference type="Pfam" id="PF13625"/>
    </source>
</evidence>
<dbReference type="Pfam" id="PF13625">
    <property type="entry name" value="Helicase_C_3"/>
    <property type="match status" value="1"/>
</dbReference>
<dbReference type="InterPro" id="IPR026881">
    <property type="entry name" value="WYL_dom"/>
</dbReference>
<dbReference type="InterPro" id="IPR032830">
    <property type="entry name" value="XPB/Ssl2_N"/>
</dbReference>